<dbReference type="InterPro" id="IPR051907">
    <property type="entry name" value="DoxX-like_oxidoreductase"/>
</dbReference>
<evidence type="ECO:0000256" key="6">
    <source>
        <dbReference type="ARBA" id="ARBA00023136"/>
    </source>
</evidence>
<evidence type="ECO:0000256" key="1">
    <source>
        <dbReference type="ARBA" id="ARBA00004651"/>
    </source>
</evidence>
<feature type="transmembrane region" description="Helical" evidence="8">
    <location>
        <begin position="50"/>
        <end position="73"/>
    </location>
</feature>
<protein>
    <submittedName>
        <fullName evidence="9">DoxX family protein</fullName>
    </submittedName>
</protein>
<evidence type="ECO:0000256" key="2">
    <source>
        <dbReference type="ARBA" id="ARBA00006679"/>
    </source>
</evidence>
<proteinExistence type="inferred from homology"/>
<evidence type="ECO:0000256" key="3">
    <source>
        <dbReference type="ARBA" id="ARBA00022475"/>
    </source>
</evidence>
<feature type="transmembrane region" description="Helical" evidence="8">
    <location>
        <begin position="80"/>
        <end position="104"/>
    </location>
</feature>
<comment type="similarity">
    <text evidence="2">Belongs to the DoxX family.</text>
</comment>
<evidence type="ECO:0000256" key="7">
    <source>
        <dbReference type="SAM" id="MobiDB-lite"/>
    </source>
</evidence>
<dbReference type="EMBL" id="JAGSOV010000037">
    <property type="protein sequence ID" value="MCO1656872.1"/>
    <property type="molecule type" value="Genomic_DNA"/>
</dbReference>
<accession>A0ABT1A1K1</accession>
<keyword evidence="5 8" id="KW-1133">Transmembrane helix</keyword>
<evidence type="ECO:0000256" key="5">
    <source>
        <dbReference type="ARBA" id="ARBA00022989"/>
    </source>
</evidence>
<dbReference type="InterPro" id="IPR032808">
    <property type="entry name" value="DoxX"/>
</dbReference>
<comment type="subcellular location">
    <subcellularLocation>
        <location evidence="1">Cell membrane</location>
        <topology evidence="1">Multi-pass membrane protein</topology>
    </subcellularLocation>
</comment>
<evidence type="ECO:0000256" key="8">
    <source>
        <dbReference type="SAM" id="Phobius"/>
    </source>
</evidence>
<keyword evidence="4 8" id="KW-0812">Transmembrane</keyword>
<feature type="region of interest" description="Disordered" evidence="7">
    <location>
        <begin position="189"/>
        <end position="242"/>
    </location>
</feature>
<keyword evidence="6 8" id="KW-0472">Membrane</keyword>
<dbReference type="Proteomes" id="UP001165283">
    <property type="component" value="Unassembled WGS sequence"/>
</dbReference>
<keyword evidence="10" id="KW-1185">Reference proteome</keyword>
<feature type="compositionally biased region" description="Basic and acidic residues" evidence="7">
    <location>
        <begin position="224"/>
        <end position="242"/>
    </location>
</feature>
<sequence length="242" mass="25116">MNGALPEAVRDVALLVARVVLGVVLFAHGWQKVVIYGVAETRDQFEALGIPAAIASSSFVAFVEFVGGVLLVLGALTPLVVGLHLVVMIGAAAFVHVSNGIFAADGGWELVGVIAAAELVLAACGAGRFSVDRLIVVRLRRGPAIAPPGAEPVTASAGGRHEKLDTADAEPVTSAFPVVTGANFAVQPDAPMFGELPPTSALPEQTGRPRRIPRPITPLQSRADAPRRSDPRQLDRSDDTTG</sequence>
<dbReference type="Pfam" id="PF07681">
    <property type="entry name" value="DoxX"/>
    <property type="match status" value="1"/>
</dbReference>
<organism evidence="9 10">
    <name type="scientific">Pseudonocardia humida</name>
    <dbReference type="NCBI Taxonomy" id="2800819"/>
    <lineage>
        <taxon>Bacteria</taxon>
        <taxon>Bacillati</taxon>
        <taxon>Actinomycetota</taxon>
        <taxon>Actinomycetes</taxon>
        <taxon>Pseudonocardiales</taxon>
        <taxon>Pseudonocardiaceae</taxon>
        <taxon>Pseudonocardia</taxon>
    </lineage>
</organism>
<feature type="transmembrane region" description="Helical" evidence="8">
    <location>
        <begin position="12"/>
        <end position="30"/>
    </location>
</feature>
<name>A0ABT1A1K1_9PSEU</name>
<dbReference type="PANTHER" id="PTHR33452:SF1">
    <property type="entry name" value="INNER MEMBRANE PROTEIN YPHA-RELATED"/>
    <property type="match status" value="1"/>
</dbReference>
<dbReference type="PANTHER" id="PTHR33452">
    <property type="entry name" value="OXIDOREDUCTASE CATD-RELATED"/>
    <property type="match status" value="1"/>
</dbReference>
<evidence type="ECO:0000256" key="4">
    <source>
        <dbReference type="ARBA" id="ARBA00022692"/>
    </source>
</evidence>
<comment type="caution">
    <text evidence="9">The sequence shown here is derived from an EMBL/GenBank/DDBJ whole genome shotgun (WGS) entry which is preliminary data.</text>
</comment>
<dbReference type="RefSeq" id="WP_252439984.1">
    <property type="nucleotide sequence ID" value="NZ_JAGSOV010000037.1"/>
</dbReference>
<feature type="transmembrane region" description="Helical" evidence="8">
    <location>
        <begin position="110"/>
        <end position="131"/>
    </location>
</feature>
<gene>
    <name evidence="9" type="ORF">KDL28_17575</name>
</gene>
<evidence type="ECO:0000313" key="10">
    <source>
        <dbReference type="Proteomes" id="UP001165283"/>
    </source>
</evidence>
<reference evidence="9" key="1">
    <citation type="submission" date="2021-04" db="EMBL/GenBank/DDBJ databases">
        <title>Pseudonocardia sp. nov., isolated from sandy soil of mangrove forest.</title>
        <authorList>
            <person name="Zan Z."/>
            <person name="Huang R."/>
            <person name="Liu W."/>
        </authorList>
    </citation>
    <scope>NUCLEOTIDE SEQUENCE</scope>
    <source>
        <strain evidence="9">S2-4</strain>
    </source>
</reference>
<keyword evidence="3" id="KW-1003">Cell membrane</keyword>
<evidence type="ECO:0000313" key="9">
    <source>
        <dbReference type="EMBL" id="MCO1656872.1"/>
    </source>
</evidence>